<dbReference type="EMBL" id="QJTK01000003">
    <property type="protein sequence ID" value="PYF11021.1"/>
    <property type="molecule type" value="Genomic_DNA"/>
</dbReference>
<evidence type="ECO:0000313" key="1">
    <source>
        <dbReference type="EMBL" id="PYF11021.1"/>
    </source>
</evidence>
<name>A0A318U002_9RHOB</name>
<dbReference type="RefSeq" id="WP_110804812.1">
    <property type="nucleotide sequence ID" value="NZ_QJTK01000003.1"/>
</dbReference>
<dbReference type="OrthoDB" id="7835918at2"/>
<dbReference type="Proteomes" id="UP000247727">
    <property type="component" value="Unassembled WGS sequence"/>
</dbReference>
<keyword evidence="2" id="KW-1185">Reference proteome</keyword>
<comment type="caution">
    <text evidence="1">The sequence shown here is derived from an EMBL/GenBank/DDBJ whole genome shotgun (WGS) entry which is preliminary data.</text>
</comment>
<proteinExistence type="predicted"/>
<organism evidence="1 2">
    <name type="scientific">Rhodobacter viridis</name>
    <dbReference type="NCBI Taxonomy" id="1054202"/>
    <lineage>
        <taxon>Bacteria</taxon>
        <taxon>Pseudomonadati</taxon>
        <taxon>Pseudomonadota</taxon>
        <taxon>Alphaproteobacteria</taxon>
        <taxon>Rhodobacterales</taxon>
        <taxon>Rhodobacter group</taxon>
        <taxon>Rhodobacter</taxon>
    </lineage>
</organism>
<accession>A0A318U002</accession>
<dbReference type="AlphaFoldDB" id="A0A318U002"/>
<protein>
    <submittedName>
        <fullName evidence="1">Uncharacterized protein</fullName>
    </submittedName>
</protein>
<gene>
    <name evidence="1" type="ORF">C8J30_103116</name>
</gene>
<evidence type="ECO:0000313" key="2">
    <source>
        <dbReference type="Proteomes" id="UP000247727"/>
    </source>
</evidence>
<reference evidence="1 2" key="1">
    <citation type="submission" date="2018-06" db="EMBL/GenBank/DDBJ databases">
        <title>Genomic Encyclopedia of Type Strains, Phase III (KMG-III): the genomes of soil and plant-associated and newly described type strains.</title>
        <authorList>
            <person name="Whitman W."/>
        </authorList>
    </citation>
    <scope>NUCLEOTIDE SEQUENCE [LARGE SCALE GENOMIC DNA]</scope>
    <source>
        <strain evidence="1 2">JA737</strain>
    </source>
</reference>
<sequence length="181" mass="20061">MTDHTATLRQITDAIATLRGKDDEERDRLYSRARTMRDRGLILTASHRSQGREIQYSAADIAAAVVAITISLNGGSTGQIEAINRDLRDIGIGFSKTQGYPAFEAHLNAIMAGEGVFIRFDILSHPWEQTCAKMGKWVDLNINPQFATFDAENNLFVITQTNLFPVTTLVQPIFSALFGQE</sequence>